<organism evidence="7 8">
    <name type="scientific">Saccharibacillus alkalitolerans</name>
    <dbReference type="NCBI Taxonomy" id="2705290"/>
    <lineage>
        <taxon>Bacteria</taxon>
        <taxon>Bacillati</taxon>
        <taxon>Bacillota</taxon>
        <taxon>Bacilli</taxon>
        <taxon>Bacillales</taxon>
        <taxon>Paenibacillaceae</taxon>
        <taxon>Saccharibacillus</taxon>
    </lineage>
</organism>
<dbReference type="SMART" id="SM00419">
    <property type="entry name" value="HTH_CRP"/>
    <property type="match status" value="1"/>
</dbReference>
<dbReference type="InterPro" id="IPR000595">
    <property type="entry name" value="cNMP-bd_dom"/>
</dbReference>
<keyword evidence="8" id="KW-1185">Reference proteome</keyword>
<dbReference type="Proteomes" id="UP000800303">
    <property type="component" value="Unassembled WGS sequence"/>
</dbReference>
<keyword evidence="2" id="KW-0238">DNA-binding</keyword>
<gene>
    <name evidence="7" type="ORF">GYN08_14495</name>
</gene>
<dbReference type="InterPro" id="IPR036388">
    <property type="entry name" value="WH-like_DNA-bd_sf"/>
</dbReference>
<name>A0ABX0F937_9BACL</name>
<comment type="caution">
    <text evidence="7">The sequence shown here is derived from an EMBL/GenBank/DDBJ whole genome shotgun (WGS) entry which is preliminary data.</text>
</comment>
<dbReference type="PRINTS" id="PR00034">
    <property type="entry name" value="HTHCRP"/>
</dbReference>
<accession>A0ABX0F937</accession>
<dbReference type="PANTHER" id="PTHR24567:SF74">
    <property type="entry name" value="HTH-TYPE TRANSCRIPTIONAL REGULATOR ARCR"/>
    <property type="match status" value="1"/>
</dbReference>
<dbReference type="PANTHER" id="PTHR24567">
    <property type="entry name" value="CRP FAMILY TRANSCRIPTIONAL REGULATORY PROTEIN"/>
    <property type="match status" value="1"/>
</dbReference>
<feature type="domain" description="HTH crp-type" evidence="6">
    <location>
        <begin position="156"/>
        <end position="229"/>
    </location>
</feature>
<dbReference type="Gene3D" id="1.10.10.10">
    <property type="entry name" value="Winged helix-like DNA-binding domain superfamily/Winged helix DNA-binding domain"/>
    <property type="match status" value="1"/>
</dbReference>
<reference evidence="7 8" key="1">
    <citation type="submission" date="2020-01" db="EMBL/GenBank/DDBJ databases">
        <title>Polyphasic characterisation and genomic insights into a novel alkali tolerant bacterium VR-M41.</title>
        <authorList>
            <person name="Vemuluri V.R."/>
        </authorList>
    </citation>
    <scope>NUCLEOTIDE SEQUENCE [LARGE SCALE GENOMIC DNA]</scope>
    <source>
        <strain evidence="7 8">VR-M41</strain>
    </source>
</reference>
<dbReference type="InterPro" id="IPR012318">
    <property type="entry name" value="HTH_CRP"/>
</dbReference>
<evidence type="ECO:0000256" key="3">
    <source>
        <dbReference type="ARBA" id="ARBA00023159"/>
    </source>
</evidence>
<evidence type="ECO:0000259" key="5">
    <source>
        <dbReference type="PROSITE" id="PS50042"/>
    </source>
</evidence>
<dbReference type="InterPro" id="IPR014710">
    <property type="entry name" value="RmlC-like_jellyroll"/>
</dbReference>
<evidence type="ECO:0000313" key="8">
    <source>
        <dbReference type="Proteomes" id="UP000800303"/>
    </source>
</evidence>
<dbReference type="Pfam" id="PF13545">
    <property type="entry name" value="HTH_Crp_2"/>
    <property type="match status" value="1"/>
</dbReference>
<keyword evidence="1" id="KW-0805">Transcription regulation</keyword>
<keyword evidence="4" id="KW-0804">Transcription</keyword>
<dbReference type="Gene3D" id="2.60.120.10">
    <property type="entry name" value="Jelly Rolls"/>
    <property type="match status" value="1"/>
</dbReference>
<dbReference type="PROSITE" id="PS50042">
    <property type="entry name" value="CNMP_BINDING_3"/>
    <property type="match status" value="1"/>
</dbReference>
<dbReference type="EMBL" id="JAAFGS010000004">
    <property type="protein sequence ID" value="NGZ76534.1"/>
    <property type="molecule type" value="Genomic_DNA"/>
</dbReference>
<feature type="domain" description="Cyclic nucleotide-binding" evidence="5">
    <location>
        <begin position="19"/>
        <end position="142"/>
    </location>
</feature>
<evidence type="ECO:0000259" key="6">
    <source>
        <dbReference type="PROSITE" id="PS51063"/>
    </source>
</evidence>
<dbReference type="InterPro" id="IPR050397">
    <property type="entry name" value="Env_Response_Regulators"/>
</dbReference>
<evidence type="ECO:0000313" key="7">
    <source>
        <dbReference type="EMBL" id="NGZ76534.1"/>
    </source>
</evidence>
<evidence type="ECO:0000256" key="2">
    <source>
        <dbReference type="ARBA" id="ARBA00023125"/>
    </source>
</evidence>
<evidence type="ECO:0000256" key="4">
    <source>
        <dbReference type="ARBA" id="ARBA00023163"/>
    </source>
</evidence>
<proteinExistence type="predicted"/>
<dbReference type="Pfam" id="PF00027">
    <property type="entry name" value="cNMP_binding"/>
    <property type="match status" value="1"/>
</dbReference>
<evidence type="ECO:0000256" key="1">
    <source>
        <dbReference type="ARBA" id="ARBA00023015"/>
    </source>
</evidence>
<sequence length="235" mass="26273">MAYPESSETIAAFLPKIKLFESLPAEALDDIQQSVTRAHTYQVSKNSIFQTPDDERKGLFLLFAGRLRFYKINADGKQHTVCIQNEGSVFGEVDTFALGEVGSYAEAMEDSTIAFIPAGRFEPFLRKYPELSLVFLSEISRNLRVQGEWVEHLVFGDLRGKVLYFLNRLIGKFASDAHADQEITIPLTHQELADIVGATREAVSLALKELSNEGILSTGRKTITIDLSKMKKELP</sequence>
<dbReference type="SUPFAM" id="SSF51206">
    <property type="entry name" value="cAMP-binding domain-like"/>
    <property type="match status" value="1"/>
</dbReference>
<keyword evidence="3" id="KW-0010">Activator</keyword>
<dbReference type="InterPro" id="IPR018490">
    <property type="entry name" value="cNMP-bd_dom_sf"/>
</dbReference>
<protein>
    <submittedName>
        <fullName evidence="7">Crp/Fnr family transcriptional regulator</fullName>
    </submittedName>
</protein>
<dbReference type="InterPro" id="IPR036390">
    <property type="entry name" value="WH_DNA-bd_sf"/>
</dbReference>
<dbReference type="CDD" id="cd00092">
    <property type="entry name" value="HTH_CRP"/>
    <property type="match status" value="1"/>
</dbReference>
<dbReference type="SUPFAM" id="SSF46785">
    <property type="entry name" value="Winged helix' DNA-binding domain"/>
    <property type="match status" value="1"/>
</dbReference>
<dbReference type="RefSeq" id="WP_166275397.1">
    <property type="nucleotide sequence ID" value="NZ_JAAFGS010000004.1"/>
</dbReference>
<dbReference type="PROSITE" id="PS51063">
    <property type="entry name" value="HTH_CRP_2"/>
    <property type="match status" value="1"/>
</dbReference>
<dbReference type="CDD" id="cd00038">
    <property type="entry name" value="CAP_ED"/>
    <property type="match status" value="1"/>
</dbReference>